<accession>A0A250FNY7</accession>
<organism evidence="1 2">
    <name type="scientific">Capnocytophaga gingivalis</name>
    <dbReference type="NCBI Taxonomy" id="1017"/>
    <lineage>
        <taxon>Bacteria</taxon>
        <taxon>Pseudomonadati</taxon>
        <taxon>Bacteroidota</taxon>
        <taxon>Flavobacteriia</taxon>
        <taxon>Flavobacteriales</taxon>
        <taxon>Flavobacteriaceae</taxon>
        <taxon>Capnocytophaga</taxon>
    </lineage>
</organism>
<dbReference type="OrthoDB" id="9771580at2"/>
<reference evidence="2" key="1">
    <citation type="submission" date="2017-06" db="EMBL/GenBank/DDBJ databases">
        <title>Capnocytophaga spp. assemblies.</title>
        <authorList>
            <person name="Gulvik C.A."/>
        </authorList>
    </citation>
    <scope>NUCLEOTIDE SEQUENCE [LARGE SCALE GENOMIC DNA]</scope>
    <source>
        <strain evidence="2">H1496</strain>
    </source>
</reference>
<proteinExistence type="predicted"/>
<name>A0A250FNY7_9FLAO</name>
<gene>
    <name evidence="1" type="ORF">CGC50_06835</name>
</gene>
<dbReference type="AlphaFoldDB" id="A0A250FNY7"/>
<dbReference type="NCBIfam" id="TIGR01630">
    <property type="entry name" value="psiM2_ORF9"/>
    <property type="match status" value="1"/>
</dbReference>
<dbReference type="EMBL" id="CP022386">
    <property type="protein sequence ID" value="ATA86892.1"/>
    <property type="molecule type" value="Genomic_DNA"/>
</dbReference>
<evidence type="ECO:0000313" key="1">
    <source>
        <dbReference type="EMBL" id="ATA86892.1"/>
    </source>
</evidence>
<evidence type="ECO:0000313" key="2">
    <source>
        <dbReference type="Proteomes" id="UP000217250"/>
    </source>
</evidence>
<dbReference type="Gene3D" id="3.30.420.240">
    <property type="match status" value="1"/>
</dbReference>
<dbReference type="GeneID" id="84808268"/>
<protein>
    <submittedName>
        <fullName evidence="1">Heat-shock protein Hsp70</fullName>
    </submittedName>
</protein>
<dbReference type="Proteomes" id="UP000217250">
    <property type="component" value="Chromosome"/>
</dbReference>
<dbReference type="RefSeq" id="WP_095910214.1">
    <property type="nucleotide sequence ID" value="NZ_CP022386.1"/>
</dbReference>
<sequence length="588" mass="66747">MKKQAESILWEIAKGDAIPQGEKTIYPSVRERISALTTLGKWEGWDKPAQKAAEIIAQDLQHTHEALEEGDNPFEEILDEEEEVDDADAEGIVLSAEESPPTRIPIAKPTVKKGLIKKALAQKDLLAFTQYTLPYFAPAAFHHSYYRQLTEFAMGRIQKLMITMPPQHGKSEGATRRLPAFLLGRNPECRIAIVSYNTTKARKFNRELQRILQEESYQQLFPQTFLAGGAPQGMRSNHRAYARNADECEIVGHRGSFKTLGVGGALTGEPVDVLIMDDLYKDALSAWSPTIRQNIADWYDTVATTRLHNDSQQLLVFTRWHEDDLAGRLLEQEGHYDALNNPLGWQVISFPAIQNVPPSPKDPREMGAPLWPQRHDLPKLLSLKERNPQVFESLYQQNPQPSEGLLYQEFAVYESAPVYAPVVAYIDVADSGNDYLCALIYKEADEGNYILEVLYTQEPMERTECLLSDLLMRHQVERCHIESNNGGHYFSQNIEELSRNMGNTLTRFLPFHQRENKAARIFACSTSVQRMTLMPMDWKERFPAFAHDLIGYLRTGGNAHDDAPDALTGAIECRQPKRKVPLSELLQW</sequence>
<dbReference type="KEGG" id="cgh:CGC50_06835"/>
<dbReference type="Pfam" id="PF03237">
    <property type="entry name" value="Terminase_6N"/>
    <property type="match status" value="1"/>
</dbReference>
<dbReference type="InterPro" id="IPR006517">
    <property type="entry name" value="Phage_terminase_lsu-like_C"/>
</dbReference>